<dbReference type="SUPFAM" id="SSF53146">
    <property type="entry name" value="Nitrogenase accessory factor-like"/>
    <property type="match status" value="1"/>
</dbReference>
<dbReference type="Proteomes" id="UP001200430">
    <property type="component" value="Unassembled WGS sequence"/>
</dbReference>
<dbReference type="EMBL" id="JAKGUD010000007">
    <property type="protein sequence ID" value="MCF4142768.1"/>
    <property type="molecule type" value="Genomic_DNA"/>
</dbReference>
<reference evidence="2 3" key="1">
    <citation type="submission" date="2022-01" db="EMBL/GenBank/DDBJ databases">
        <title>Dethiosulfovibrio faecalis sp. nov., a novel proteolytic, non-sulfur-reducing bacterium isolated from a marine aquaculture solid waste bioreactor.</title>
        <authorList>
            <person name="Grabowski S."/>
            <person name="Apolinario E."/>
            <person name="Schneider N."/>
            <person name="Marshall C.W."/>
            <person name="Sowers K.R."/>
        </authorList>
    </citation>
    <scope>NUCLEOTIDE SEQUENCE [LARGE SCALE GENOMIC DNA]</scope>
    <source>
        <strain evidence="2 3">DSM 12537</strain>
    </source>
</reference>
<dbReference type="PANTHER" id="PTHR42983:SF1">
    <property type="entry name" value="IRON-MOLYBDENUM PROTEIN"/>
    <property type="match status" value="1"/>
</dbReference>
<accession>A0ABS9ENJ6</accession>
<gene>
    <name evidence="2" type="ORF">L2W38_08055</name>
</gene>
<sequence>MKIAFPVEKGLICPHFGHAPEFVFVEIKDGVQGKRETETPPKHEPGVLPRWLKENGTDVLVSGGLGSRASEILVSQGIQVITGITGPIDQAIAKLVDGELKGTGSLCSHDHGDCDH</sequence>
<dbReference type="PANTHER" id="PTHR42983">
    <property type="entry name" value="DINITROGENASE IRON-MOLYBDENUM COFACTOR PROTEIN-RELATED"/>
    <property type="match status" value="1"/>
</dbReference>
<feature type="domain" description="Dinitrogenase iron-molybdenum cofactor biosynthesis" evidence="1">
    <location>
        <begin position="10"/>
        <end position="95"/>
    </location>
</feature>
<dbReference type="Gene3D" id="3.30.420.130">
    <property type="entry name" value="Dinitrogenase iron-molybdenum cofactor biosynthesis domain"/>
    <property type="match status" value="1"/>
</dbReference>
<evidence type="ECO:0000259" key="1">
    <source>
        <dbReference type="Pfam" id="PF02579"/>
    </source>
</evidence>
<dbReference type="RefSeq" id="WP_236099488.1">
    <property type="nucleotide sequence ID" value="NZ_JAKGUD010000007.1"/>
</dbReference>
<dbReference type="InterPro" id="IPR033913">
    <property type="entry name" value="MTH1175_dom"/>
</dbReference>
<keyword evidence="3" id="KW-1185">Reference proteome</keyword>
<organism evidence="2 3">
    <name type="scientific">Dethiosulfovibrio marinus</name>
    <dbReference type="NCBI Taxonomy" id="133532"/>
    <lineage>
        <taxon>Bacteria</taxon>
        <taxon>Thermotogati</taxon>
        <taxon>Synergistota</taxon>
        <taxon>Synergistia</taxon>
        <taxon>Synergistales</taxon>
        <taxon>Dethiosulfovibrionaceae</taxon>
        <taxon>Dethiosulfovibrio</taxon>
    </lineage>
</organism>
<dbReference type="InterPro" id="IPR003731">
    <property type="entry name" value="Di-Nase_FeMo-co_biosynth"/>
</dbReference>
<dbReference type="Pfam" id="PF02579">
    <property type="entry name" value="Nitro_FeMo-Co"/>
    <property type="match status" value="1"/>
</dbReference>
<name>A0ABS9ENJ6_9BACT</name>
<evidence type="ECO:0000313" key="3">
    <source>
        <dbReference type="Proteomes" id="UP001200430"/>
    </source>
</evidence>
<evidence type="ECO:0000313" key="2">
    <source>
        <dbReference type="EMBL" id="MCF4142768.1"/>
    </source>
</evidence>
<protein>
    <submittedName>
        <fullName evidence="2">NifB/NifX family molybdenum-iron cluster-binding protein</fullName>
    </submittedName>
</protein>
<proteinExistence type="predicted"/>
<dbReference type="CDD" id="cd00851">
    <property type="entry name" value="MTH1175"/>
    <property type="match status" value="1"/>
</dbReference>
<comment type="caution">
    <text evidence="2">The sequence shown here is derived from an EMBL/GenBank/DDBJ whole genome shotgun (WGS) entry which is preliminary data.</text>
</comment>
<dbReference type="InterPro" id="IPR036105">
    <property type="entry name" value="DiNase_FeMo-co_biosyn_sf"/>
</dbReference>